<reference evidence="3" key="1">
    <citation type="submission" date="2020-04" db="EMBL/GenBank/DDBJ databases">
        <title>Analysis of mating type loci in Filobasidium floriforme.</title>
        <authorList>
            <person name="Nowrousian M."/>
        </authorList>
    </citation>
    <scope>NUCLEOTIDE SEQUENCE</scope>
    <source>
        <strain evidence="3">CBS 6242</strain>
    </source>
</reference>
<dbReference type="AlphaFoldDB" id="A0A8K0JJT9"/>
<protein>
    <submittedName>
        <fullName evidence="3">Uncharacterized protein</fullName>
    </submittedName>
</protein>
<feature type="coiled-coil region" evidence="1">
    <location>
        <begin position="262"/>
        <end position="290"/>
    </location>
</feature>
<feature type="compositionally biased region" description="Polar residues" evidence="2">
    <location>
        <begin position="152"/>
        <end position="164"/>
    </location>
</feature>
<gene>
    <name evidence="3" type="ORF">FFLO_05038</name>
</gene>
<dbReference type="EMBL" id="JABELV010000118">
    <property type="protein sequence ID" value="KAG7530439.1"/>
    <property type="molecule type" value="Genomic_DNA"/>
</dbReference>
<name>A0A8K0JJT9_9TREE</name>
<sequence>MHALLLPFPLSDHDSNIHTDTENFDAYITALLTPLHQLDHTFYGNLERSTELYENDCKALEELDRLIEQVGLGSRVGGIVKEEGGSGVDSDIKKDSVEPIKQNLTVEEEDKAFEEIIRKLCELLEVFASLWGTKSGLGINQQDDGREDSDDQTQSRTSPGTSQTIEHKQTYRRDALGYEMCRRLGSWGIGDCGSELPDKRDVPLWEHLWRYTSCWSRQARKARLPGQTENNQFDCMGLPGSLRLTEFCVMLFRWRKGGWAYKMEMERSRKEQEERMRREHERAYQRALRREEIARDRYQVQNEAGVEDGSGSPSGQVLTVHILPTDYDSDDDDDKDVHEEEQPPYEDPVETAVVARTTVKDEHPTYGPTPTFDETWFYASIEGWQRRVVGWKEPIRE</sequence>
<feature type="region of interest" description="Disordered" evidence="2">
    <location>
        <begin position="324"/>
        <end position="351"/>
    </location>
</feature>
<feature type="region of interest" description="Disordered" evidence="2">
    <location>
        <begin position="138"/>
        <end position="169"/>
    </location>
</feature>
<proteinExistence type="predicted"/>
<keyword evidence="4" id="KW-1185">Reference proteome</keyword>
<evidence type="ECO:0000313" key="3">
    <source>
        <dbReference type="EMBL" id="KAG7530439.1"/>
    </source>
</evidence>
<evidence type="ECO:0000313" key="4">
    <source>
        <dbReference type="Proteomes" id="UP000812966"/>
    </source>
</evidence>
<keyword evidence="1" id="KW-0175">Coiled coil</keyword>
<evidence type="ECO:0000256" key="2">
    <source>
        <dbReference type="SAM" id="MobiDB-lite"/>
    </source>
</evidence>
<comment type="caution">
    <text evidence="3">The sequence shown here is derived from an EMBL/GenBank/DDBJ whole genome shotgun (WGS) entry which is preliminary data.</text>
</comment>
<organism evidence="3 4">
    <name type="scientific">Filobasidium floriforme</name>
    <dbReference type="NCBI Taxonomy" id="5210"/>
    <lineage>
        <taxon>Eukaryota</taxon>
        <taxon>Fungi</taxon>
        <taxon>Dikarya</taxon>
        <taxon>Basidiomycota</taxon>
        <taxon>Agaricomycotina</taxon>
        <taxon>Tremellomycetes</taxon>
        <taxon>Filobasidiales</taxon>
        <taxon>Filobasidiaceae</taxon>
        <taxon>Filobasidium</taxon>
    </lineage>
</organism>
<accession>A0A8K0JJT9</accession>
<evidence type="ECO:0000256" key="1">
    <source>
        <dbReference type="SAM" id="Coils"/>
    </source>
</evidence>
<dbReference type="Proteomes" id="UP000812966">
    <property type="component" value="Unassembled WGS sequence"/>
</dbReference>